<dbReference type="InterPro" id="IPR050987">
    <property type="entry name" value="AtrR-like"/>
</dbReference>
<evidence type="ECO:0000313" key="7">
    <source>
        <dbReference type="Proteomes" id="UP001164286"/>
    </source>
</evidence>
<dbReference type="GO" id="GO:0008270">
    <property type="term" value="F:zinc ion binding"/>
    <property type="evidence" value="ECO:0007669"/>
    <property type="project" value="InterPro"/>
</dbReference>
<feature type="region of interest" description="Disordered" evidence="3">
    <location>
        <begin position="118"/>
        <end position="175"/>
    </location>
</feature>
<dbReference type="EMBL" id="JAKWFO010000003">
    <property type="protein sequence ID" value="KAI9638126.1"/>
    <property type="molecule type" value="Genomic_DNA"/>
</dbReference>
<dbReference type="CDD" id="cd00067">
    <property type="entry name" value="GAL4"/>
    <property type="match status" value="1"/>
</dbReference>
<dbReference type="GeneID" id="77725928"/>
<keyword evidence="4" id="KW-0812">Transmembrane</keyword>
<feature type="compositionally biased region" description="Low complexity" evidence="3">
    <location>
        <begin position="128"/>
        <end position="148"/>
    </location>
</feature>
<name>A0AA38HFK3_9TREE</name>
<proteinExistence type="predicted"/>
<keyword evidence="1" id="KW-0479">Metal-binding</keyword>
<dbReference type="GO" id="GO:0003677">
    <property type="term" value="F:DNA binding"/>
    <property type="evidence" value="ECO:0007669"/>
    <property type="project" value="InterPro"/>
</dbReference>
<reference evidence="6" key="1">
    <citation type="journal article" date="2022" name="G3 (Bethesda)">
        <title>High quality genome of the basidiomycete yeast Dioszegia hungarica PDD-24b-2 isolated from cloud water.</title>
        <authorList>
            <person name="Jarrige D."/>
            <person name="Haridas S."/>
            <person name="Bleykasten-Grosshans C."/>
            <person name="Joly M."/>
            <person name="Nadalig T."/>
            <person name="Sancelme M."/>
            <person name="Vuilleumier S."/>
            <person name="Grigoriev I.V."/>
            <person name="Amato P."/>
            <person name="Bringel F."/>
        </authorList>
    </citation>
    <scope>NUCLEOTIDE SEQUENCE</scope>
    <source>
        <strain evidence="6">PDD-24b-2</strain>
    </source>
</reference>
<sequence length="697" mass="78283">MLILQRACDVCRRKKIKCDGPMNSQSTSKCAHCHEYGKECTYVEAAKRRGPPKGYVEALEQRCGRLERLFQQLHPGVDLTEHIGPALDRDDFEQSTYLESLKSLHIPAYPQMKPLTAALSKSSSNTHAQPSPSSSISSPAAGPPSVASTVLGPAPWQTYERDPSRPPDDEEGNCGMDAAEHAQVAEAMNRLDIHDGSWRFHGKSSLAHLLRLFNTLKYKQDAGPTAFLERVAHIKRQEYWQVPEWEVVVANEGVRPVDYSIWPAPGFDRRLIDTYFDKVNTYLPLLNKIIFMRQYDAGSYKTSHGFAKVCLMVFANGARFVDDDERVFWPRDWAMSEEGKERLKSDADGTIRYSGGWIYMRAIMRMGRSIAQGPNLYDFQTQVLFCAFLQGAAVPHLMWVLSGLGLRSAQEIGIHVRSTLLLANPIERALYNRAFWCLYHIDRVNCAAIGRSVALQDTDFDADYPIPVDDEYWSTGDPEADFVQPERAGIPKVAAFVHMLKLDHVLGAALRTIYAINKLPEHHADTVSQRAVVVELDSALNAWADSVPDGLRWDPTRADQTLFEQSAMLYSQYYFCQILIHRPFIPTPAKLETIGLPSLAICSNAARSIANILDALLRRGRRFGALPGQAVNIHFLLPAWTAAVILLVSIYSAKQQKADRERAMLDVRRCIAATKEMEMTWRQAGKLTDVLTELASE</sequence>
<evidence type="ECO:0000313" key="6">
    <source>
        <dbReference type="EMBL" id="KAI9638126.1"/>
    </source>
</evidence>
<evidence type="ECO:0000259" key="5">
    <source>
        <dbReference type="PROSITE" id="PS50048"/>
    </source>
</evidence>
<keyword evidence="4" id="KW-0472">Membrane</keyword>
<dbReference type="InterPro" id="IPR007219">
    <property type="entry name" value="XnlR_reg_dom"/>
</dbReference>
<dbReference type="Pfam" id="PF00172">
    <property type="entry name" value="Zn_clus"/>
    <property type="match status" value="1"/>
</dbReference>
<dbReference type="PROSITE" id="PS50048">
    <property type="entry name" value="ZN2_CY6_FUNGAL_2"/>
    <property type="match status" value="1"/>
</dbReference>
<dbReference type="PANTHER" id="PTHR46910">
    <property type="entry name" value="TRANSCRIPTION FACTOR PDR1"/>
    <property type="match status" value="1"/>
</dbReference>
<protein>
    <submittedName>
        <fullName evidence="6">Fungal-specific transcription factor domain-containing protein</fullName>
    </submittedName>
</protein>
<evidence type="ECO:0000256" key="4">
    <source>
        <dbReference type="SAM" id="Phobius"/>
    </source>
</evidence>
<dbReference type="Proteomes" id="UP001164286">
    <property type="component" value="Unassembled WGS sequence"/>
</dbReference>
<dbReference type="Pfam" id="PF04082">
    <property type="entry name" value="Fungal_trans"/>
    <property type="match status" value="1"/>
</dbReference>
<dbReference type="SMART" id="SM00066">
    <property type="entry name" value="GAL4"/>
    <property type="match status" value="1"/>
</dbReference>
<gene>
    <name evidence="6" type="ORF">MKK02DRAFT_23397</name>
</gene>
<keyword evidence="2" id="KW-0539">Nucleus</keyword>
<evidence type="ECO:0000256" key="1">
    <source>
        <dbReference type="ARBA" id="ARBA00022723"/>
    </source>
</evidence>
<evidence type="ECO:0000256" key="2">
    <source>
        <dbReference type="ARBA" id="ARBA00023242"/>
    </source>
</evidence>
<dbReference type="SMART" id="SM00906">
    <property type="entry name" value="Fungal_trans"/>
    <property type="match status" value="1"/>
</dbReference>
<dbReference type="PROSITE" id="PS00463">
    <property type="entry name" value="ZN2_CY6_FUNGAL_1"/>
    <property type="match status" value="1"/>
</dbReference>
<keyword evidence="4" id="KW-1133">Transmembrane helix</keyword>
<dbReference type="SUPFAM" id="SSF57701">
    <property type="entry name" value="Zn2/Cys6 DNA-binding domain"/>
    <property type="match status" value="1"/>
</dbReference>
<dbReference type="PANTHER" id="PTHR46910:SF38">
    <property type="entry name" value="ZN(2)-C6 FUNGAL-TYPE DOMAIN-CONTAINING PROTEIN"/>
    <property type="match status" value="1"/>
</dbReference>
<evidence type="ECO:0000256" key="3">
    <source>
        <dbReference type="SAM" id="MobiDB-lite"/>
    </source>
</evidence>
<feature type="non-terminal residue" evidence="6">
    <location>
        <position position="1"/>
    </location>
</feature>
<organism evidence="6 7">
    <name type="scientific">Dioszegia hungarica</name>
    <dbReference type="NCBI Taxonomy" id="4972"/>
    <lineage>
        <taxon>Eukaryota</taxon>
        <taxon>Fungi</taxon>
        <taxon>Dikarya</taxon>
        <taxon>Basidiomycota</taxon>
        <taxon>Agaricomycotina</taxon>
        <taxon>Tremellomycetes</taxon>
        <taxon>Tremellales</taxon>
        <taxon>Bulleribasidiaceae</taxon>
        <taxon>Dioszegia</taxon>
    </lineage>
</organism>
<accession>A0AA38HFK3</accession>
<feature type="transmembrane region" description="Helical" evidence="4">
    <location>
        <begin position="635"/>
        <end position="653"/>
    </location>
</feature>
<feature type="domain" description="Zn(2)-C6 fungal-type" evidence="5">
    <location>
        <begin position="7"/>
        <end position="42"/>
    </location>
</feature>
<dbReference type="GO" id="GO:0000981">
    <property type="term" value="F:DNA-binding transcription factor activity, RNA polymerase II-specific"/>
    <property type="evidence" value="ECO:0007669"/>
    <property type="project" value="InterPro"/>
</dbReference>
<comment type="caution">
    <text evidence="6">The sequence shown here is derived from an EMBL/GenBank/DDBJ whole genome shotgun (WGS) entry which is preliminary data.</text>
</comment>
<dbReference type="CDD" id="cd12148">
    <property type="entry name" value="fungal_TF_MHR"/>
    <property type="match status" value="1"/>
</dbReference>
<dbReference type="Gene3D" id="4.10.240.10">
    <property type="entry name" value="Zn(2)-C6 fungal-type DNA-binding domain"/>
    <property type="match status" value="1"/>
</dbReference>
<dbReference type="InterPro" id="IPR036864">
    <property type="entry name" value="Zn2-C6_fun-type_DNA-bd_sf"/>
</dbReference>
<dbReference type="InterPro" id="IPR001138">
    <property type="entry name" value="Zn2Cys6_DnaBD"/>
</dbReference>
<dbReference type="GO" id="GO:0006351">
    <property type="term" value="P:DNA-templated transcription"/>
    <property type="evidence" value="ECO:0007669"/>
    <property type="project" value="InterPro"/>
</dbReference>
<keyword evidence="7" id="KW-1185">Reference proteome</keyword>
<dbReference type="RefSeq" id="XP_052947903.1">
    <property type="nucleotide sequence ID" value="XM_053086727.1"/>
</dbReference>
<dbReference type="AlphaFoldDB" id="A0AA38HFK3"/>